<dbReference type="AlphaFoldDB" id="A0A4Q7JFB0"/>
<keyword evidence="3" id="KW-1185">Reference proteome</keyword>
<comment type="caution">
    <text evidence="2">The sequence shown here is derived from an EMBL/GenBank/DDBJ whole genome shotgun (WGS) entry which is preliminary data.</text>
</comment>
<proteinExistence type="predicted"/>
<organism evidence="2 3">
    <name type="scientific">Amycolatopsis suaedae</name>
    <dbReference type="NCBI Taxonomy" id="2510978"/>
    <lineage>
        <taxon>Bacteria</taxon>
        <taxon>Bacillati</taxon>
        <taxon>Actinomycetota</taxon>
        <taxon>Actinomycetes</taxon>
        <taxon>Pseudonocardiales</taxon>
        <taxon>Pseudonocardiaceae</taxon>
        <taxon>Amycolatopsis</taxon>
    </lineage>
</organism>
<dbReference type="RefSeq" id="WP_130473627.1">
    <property type="nucleotide sequence ID" value="NZ_SFCC01000001.1"/>
</dbReference>
<gene>
    <name evidence="2" type="ORF">EWH70_03080</name>
</gene>
<keyword evidence="1" id="KW-0411">Iron-sulfur</keyword>
<evidence type="ECO:0000313" key="3">
    <source>
        <dbReference type="Proteomes" id="UP000292003"/>
    </source>
</evidence>
<dbReference type="Proteomes" id="UP000292003">
    <property type="component" value="Unassembled WGS sequence"/>
</dbReference>
<dbReference type="InterPro" id="IPR003739">
    <property type="entry name" value="Lys_aminomutase/Glu_NH3_mut"/>
</dbReference>
<accession>A0A4Q7JFB0</accession>
<evidence type="ECO:0000256" key="1">
    <source>
        <dbReference type="ARBA" id="ARBA00022485"/>
    </source>
</evidence>
<name>A0A4Q7JFB0_9PSEU</name>
<reference evidence="2 3" key="1">
    <citation type="submission" date="2019-02" db="EMBL/GenBank/DDBJ databases">
        <title>Draft genome sequence of Amycolatopsis sp. 8-3EHSu isolated from roots of Suaeda maritima.</title>
        <authorList>
            <person name="Duangmal K."/>
            <person name="Chantavorakit T."/>
        </authorList>
    </citation>
    <scope>NUCLEOTIDE SEQUENCE [LARGE SCALE GENOMIC DNA]</scope>
    <source>
        <strain evidence="2 3">8-3EHSu</strain>
    </source>
</reference>
<dbReference type="SUPFAM" id="SSF102114">
    <property type="entry name" value="Radical SAM enzymes"/>
    <property type="match status" value="1"/>
</dbReference>
<protein>
    <submittedName>
        <fullName evidence="2">Lysine 2,3-aminomutase</fullName>
    </submittedName>
</protein>
<dbReference type="InterPro" id="IPR013785">
    <property type="entry name" value="Aldolase_TIM"/>
</dbReference>
<dbReference type="InterPro" id="IPR058240">
    <property type="entry name" value="rSAM_sf"/>
</dbReference>
<sequence>MTAIQESVAAAETTTESFEQPYDYARRELVEPDWRRFPGWREVTEAQWRDAQWQRVKCVRNVKQLRALMGDLLEERFYDDLAADQREMATMSMLLPPQMLNTMAPNATSPAEFTEAFYADPIRRYMLPVRSDRHPEWPSHPHSERDSLHEAEMWVVEGLTHRYPTKVLAELLSTCPQYCGHCTRMDLVGNSTEQIDKHKLTLKPVDRQDAMIEYLKKTPGVRDVVVSGGDVANVPWHQLESFLMRLLDIETVRDVRLATKALAGMPQHWLQPKVVEGLERVAVTAGRRGVNLAIHTHVNHAQSVTPLVAEAARTALDVGVRDVRNQGVLMRGVNATPAALLDLCFALQGEANILPYYFYMCDMIPNAEHWRVAVWEAQELQHAIMGYLPGYATPRIVCDVPYVGKRWVHQLAEYDRERGISYWTKNYRTGIEHADPEALRRRYPYYDPIDTLPEAGRAWWADHGA</sequence>
<dbReference type="PANTHER" id="PTHR30538:SF0">
    <property type="entry name" value="L-LYSINE 2,3-AMINOMUTASE AQ_1632-RELATED"/>
    <property type="match status" value="1"/>
</dbReference>
<dbReference type="EMBL" id="SFCC01000001">
    <property type="protein sequence ID" value="RZQ66058.1"/>
    <property type="molecule type" value="Genomic_DNA"/>
</dbReference>
<keyword evidence="1" id="KW-0004">4Fe-4S</keyword>
<dbReference type="OrthoDB" id="9768064at2"/>
<keyword evidence="1" id="KW-0408">Iron</keyword>
<dbReference type="Gene3D" id="3.20.20.70">
    <property type="entry name" value="Aldolase class I"/>
    <property type="match status" value="1"/>
</dbReference>
<dbReference type="PANTHER" id="PTHR30538">
    <property type="entry name" value="LYSINE 2,3-AMINOMUTASE-RELATED"/>
    <property type="match status" value="1"/>
</dbReference>
<dbReference type="GO" id="GO:0051539">
    <property type="term" value="F:4 iron, 4 sulfur cluster binding"/>
    <property type="evidence" value="ECO:0007669"/>
    <property type="project" value="UniProtKB-KW"/>
</dbReference>
<evidence type="ECO:0000313" key="2">
    <source>
        <dbReference type="EMBL" id="RZQ66058.1"/>
    </source>
</evidence>
<keyword evidence="1" id="KW-0479">Metal-binding</keyword>